<proteinExistence type="predicted"/>
<evidence type="ECO:0000313" key="2">
    <source>
        <dbReference type="Proteomes" id="UP000192596"/>
    </source>
</evidence>
<gene>
    <name evidence="1" type="ORF">B0A48_07906</name>
</gene>
<dbReference type="AlphaFoldDB" id="A0A1V8T0Q3"/>
<keyword evidence="2" id="KW-1185">Reference proteome</keyword>
<reference evidence="2" key="1">
    <citation type="submission" date="2017-03" db="EMBL/GenBank/DDBJ databases">
        <title>Genomes of endolithic fungi from Antarctica.</title>
        <authorList>
            <person name="Coleine C."/>
            <person name="Masonjones S."/>
            <person name="Stajich J.E."/>
        </authorList>
    </citation>
    <scope>NUCLEOTIDE SEQUENCE [LARGE SCALE GENOMIC DNA]</scope>
    <source>
        <strain evidence="2">CCFEE 5527</strain>
    </source>
</reference>
<comment type="caution">
    <text evidence="1">The sequence shown here is derived from an EMBL/GenBank/DDBJ whole genome shotgun (WGS) entry which is preliminary data.</text>
</comment>
<dbReference type="InParanoid" id="A0A1V8T0Q3"/>
<dbReference type="OrthoDB" id="4764735at2759"/>
<sequence length="186" mass="20019">MQKIYFVFGPEGSFFFAGPKGFESAGLPTGVETRIATAASVVNIAVGDRGESNDPIVFIAFTKKEDSRVWTWWSASFEQAVKETTSFAALNPFRVGQFFILFANNTAVFQVPLSYRSKLESALKKHGITCTALTSQQAEKKVKMPNAAKRPDFAKRLLKDVTGPVVGAVVSGIASALIGAVACTVM</sequence>
<name>A0A1V8T0Q3_9PEZI</name>
<protein>
    <submittedName>
        <fullName evidence="1">Uncharacterized protein</fullName>
    </submittedName>
</protein>
<evidence type="ECO:0000313" key="1">
    <source>
        <dbReference type="EMBL" id="OQO04889.1"/>
    </source>
</evidence>
<organism evidence="1 2">
    <name type="scientific">Cryoendolithus antarcticus</name>
    <dbReference type="NCBI Taxonomy" id="1507870"/>
    <lineage>
        <taxon>Eukaryota</taxon>
        <taxon>Fungi</taxon>
        <taxon>Dikarya</taxon>
        <taxon>Ascomycota</taxon>
        <taxon>Pezizomycotina</taxon>
        <taxon>Dothideomycetes</taxon>
        <taxon>Dothideomycetidae</taxon>
        <taxon>Cladosporiales</taxon>
        <taxon>Cladosporiaceae</taxon>
        <taxon>Cryoendolithus</taxon>
    </lineage>
</organism>
<accession>A0A1V8T0Q3</accession>
<dbReference type="Proteomes" id="UP000192596">
    <property type="component" value="Unassembled WGS sequence"/>
</dbReference>
<dbReference type="EMBL" id="NAJO01000020">
    <property type="protein sequence ID" value="OQO04889.1"/>
    <property type="molecule type" value="Genomic_DNA"/>
</dbReference>